<dbReference type="PANTHER" id="PTHR43297">
    <property type="entry name" value="OLIGOPEPTIDE TRANSPORT ATP-BINDING PROTEIN APPD"/>
    <property type="match status" value="1"/>
</dbReference>
<gene>
    <name evidence="9" type="ORF">SAMN05216548_1036</name>
</gene>
<dbReference type="GO" id="GO:0015833">
    <property type="term" value="P:peptide transport"/>
    <property type="evidence" value="ECO:0007669"/>
    <property type="project" value="InterPro"/>
</dbReference>
<dbReference type="InterPro" id="IPR013563">
    <property type="entry name" value="Oligopep_ABC_C"/>
</dbReference>
<dbReference type="PROSITE" id="PS00211">
    <property type="entry name" value="ABC_TRANSPORTER_1"/>
    <property type="match status" value="1"/>
</dbReference>
<comment type="similarity">
    <text evidence="2">Belongs to the ABC transporter superfamily.</text>
</comment>
<proteinExistence type="inferred from homology"/>
<evidence type="ECO:0000256" key="6">
    <source>
        <dbReference type="ARBA" id="ARBA00022840"/>
    </source>
</evidence>
<name>A0A1H9DY35_9HYPH</name>
<organism evidence="9 10">
    <name type="scientific">Faunimonas pinastri</name>
    <dbReference type="NCBI Taxonomy" id="1855383"/>
    <lineage>
        <taxon>Bacteria</taxon>
        <taxon>Pseudomonadati</taxon>
        <taxon>Pseudomonadota</taxon>
        <taxon>Alphaproteobacteria</taxon>
        <taxon>Hyphomicrobiales</taxon>
        <taxon>Afifellaceae</taxon>
        <taxon>Faunimonas</taxon>
    </lineage>
</organism>
<dbReference type="FunFam" id="3.40.50.300:FF:000016">
    <property type="entry name" value="Oligopeptide ABC transporter ATP-binding component"/>
    <property type="match status" value="1"/>
</dbReference>
<keyword evidence="4" id="KW-1003">Cell membrane</keyword>
<dbReference type="RefSeq" id="WP_177176747.1">
    <property type="nucleotide sequence ID" value="NZ_FOFG01000003.1"/>
</dbReference>
<feature type="domain" description="ABC transporter" evidence="8">
    <location>
        <begin position="9"/>
        <end position="260"/>
    </location>
</feature>
<keyword evidence="3" id="KW-0813">Transport</keyword>
<accession>A0A1H9DY35</accession>
<dbReference type="EMBL" id="FOFG01000003">
    <property type="protein sequence ID" value="SEQ18227.1"/>
    <property type="molecule type" value="Genomic_DNA"/>
</dbReference>
<keyword evidence="6 9" id="KW-0067">ATP-binding</keyword>
<comment type="subcellular location">
    <subcellularLocation>
        <location evidence="1">Cell inner membrane</location>
        <topology evidence="1">Peripheral membrane protein</topology>
    </subcellularLocation>
</comment>
<evidence type="ECO:0000256" key="5">
    <source>
        <dbReference type="ARBA" id="ARBA00022741"/>
    </source>
</evidence>
<dbReference type="GO" id="GO:0055085">
    <property type="term" value="P:transmembrane transport"/>
    <property type="evidence" value="ECO:0007669"/>
    <property type="project" value="UniProtKB-ARBA"/>
</dbReference>
<dbReference type="Pfam" id="PF00005">
    <property type="entry name" value="ABC_tran"/>
    <property type="match status" value="1"/>
</dbReference>
<dbReference type="InterPro" id="IPR003439">
    <property type="entry name" value="ABC_transporter-like_ATP-bd"/>
</dbReference>
<dbReference type="Pfam" id="PF08352">
    <property type="entry name" value="oligo_HPY"/>
    <property type="match status" value="1"/>
</dbReference>
<evidence type="ECO:0000256" key="2">
    <source>
        <dbReference type="ARBA" id="ARBA00005417"/>
    </source>
</evidence>
<dbReference type="InterPro" id="IPR027417">
    <property type="entry name" value="P-loop_NTPase"/>
</dbReference>
<dbReference type="SUPFAM" id="SSF52540">
    <property type="entry name" value="P-loop containing nucleoside triphosphate hydrolases"/>
    <property type="match status" value="1"/>
</dbReference>
<dbReference type="Gene3D" id="3.40.50.300">
    <property type="entry name" value="P-loop containing nucleotide triphosphate hydrolases"/>
    <property type="match status" value="1"/>
</dbReference>
<dbReference type="NCBIfam" id="TIGR01727">
    <property type="entry name" value="oligo_HPY"/>
    <property type="match status" value="1"/>
</dbReference>
<evidence type="ECO:0000313" key="10">
    <source>
        <dbReference type="Proteomes" id="UP000199647"/>
    </source>
</evidence>
<keyword evidence="7" id="KW-0472">Membrane</keyword>
<keyword evidence="5" id="KW-0547">Nucleotide-binding</keyword>
<evidence type="ECO:0000256" key="7">
    <source>
        <dbReference type="ARBA" id="ARBA00023136"/>
    </source>
</evidence>
<dbReference type="PROSITE" id="PS50893">
    <property type="entry name" value="ABC_TRANSPORTER_2"/>
    <property type="match status" value="1"/>
</dbReference>
<protein>
    <submittedName>
        <fullName evidence="9">Oligopeptide transport system ATP-binding protein</fullName>
    </submittedName>
</protein>
<evidence type="ECO:0000256" key="3">
    <source>
        <dbReference type="ARBA" id="ARBA00022448"/>
    </source>
</evidence>
<dbReference type="PANTHER" id="PTHR43297:SF2">
    <property type="entry name" value="DIPEPTIDE TRANSPORT ATP-BINDING PROTEIN DPPD"/>
    <property type="match status" value="1"/>
</dbReference>
<dbReference type="SMART" id="SM00382">
    <property type="entry name" value="AAA"/>
    <property type="match status" value="1"/>
</dbReference>
<reference evidence="9 10" key="1">
    <citation type="submission" date="2016-10" db="EMBL/GenBank/DDBJ databases">
        <authorList>
            <person name="de Groot N.N."/>
        </authorList>
    </citation>
    <scope>NUCLEOTIDE SEQUENCE [LARGE SCALE GENOMIC DNA]</scope>
    <source>
        <strain evidence="9 10">A52C2</strain>
    </source>
</reference>
<dbReference type="AlphaFoldDB" id="A0A1H9DY35"/>
<dbReference type="GO" id="GO:0005886">
    <property type="term" value="C:plasma membrane"/>
    <property type="evidence" value="ECO:0007669"/>
    <property type="project" value="UniProtKB-SubCell"/>
</dbReference>
<sequence>MSADTAPILEVRDLRVAFDAPEGLVSPVDRVSFSLQAGKTIGLVGESGCGKSMTALAIMGLLPRPSGRVAGGEILFRGQDLCRRSDREMQKIRGNRIAMVFQEPMTSLNPVLSVGEQIAEAVRVHQRVGKRDAINQAVDLMALVGIPAPRDRARDYPHQFSGGMRQRVMIAIALACRPDILIADEPTTALDVTIQAQIMDLLMRLREERQMAMILITHDLGVLAEAVEHVCVMYAGRIVESAPVDKLLNDPRHPYTQRLLAAIPRGRRSGRASRLQEIPGSIPPLWDLPGGCRFCPRLEGRRDLCRAEQPPRREVGPGHFVACWAACSDALALAGTAS</sequence>
<evidence type="ECO:0000259" key="8">
    <source>
        <dbReference type="PROSITE" id="PS50893"/>
    </source>
</evidence>
<dbReference type="GO" id="GO:0005524">
    <property type="term" value="F:ATP binding"/>
    <property type="evidence" value="ECO:0007669"/>
    <property type="project" value="UniProtKB-KW"/>
</dbReference>
<evidence type="ECO:0000256" key="4">
    <source>
        <dbReference type="ARBA" id="ARBA00022475"/>
    </source>
</evidence>
<dbReference type="Proteomes" id="UP000199647">
    <property type="component" value="Unassembled WGS sequence"/>
</dbReference>
<dbReference type="GO" id="GO:0016887">
    <property type="term" value="F:ATP hydrolysis activity"/>
    <property type="evidence" value="ECO:0007669"/>
    <property type="project" value="InterPro"/>
</dbReference>
<evidence type="ECO:0000313" key="9">
    <source>
        <dbReference type="EMBL" id="SEQ18227.1"/>
    </source>
</evidence>
<dbReference type="STRING" id="1855383.SAMN05216548_1036"/>
<keyword evidence="10" id="KW-1185">Reference proteome</keyword>
<evidence type="ECO:0000256" key="1">
    <source>
        <dbReference type="ARBA" id="ARBA00004417"/>
    </source>
</evidence>
<dbReference type="InterPro" id="IPR017871">
    <property type="entry name" value="ABC_transporter-like_CS"/>
</dbReference>
<dbReference type="InterPro" id="IPR050388">
    <property type="entry name" value="ABC_Ni/Peptide_Import"/>
</dbReference>
<dbReference type="InterPro" id="IPR003593">
    <property type="entry name" value="AAA+_ATPase"/>
</dbReference>
<dbReference type="CDD" id="cd03257">
    <property type="entry name" value="ABC_NikE_OppD_transporters"/>
    <property type="match status" value="1"/>
</dbReference>